<dbReference type="SUPFAM" id="SSF46579">
    <property type="entry name" value="Prefoldin"/>
    <property type="match status" value="1"/>
</dbReference>
<evidence type="ECO:0000313" key="4">
    <source>
        <dbReference type="EMBL" id="KDN53092.1"/>
    </source>
</evidence>
<comment type="caution">
    <text evidence="4">The sequence shown here is derived from an EMBL/GenBank/DDBJ whole genome shotgun (WGS) entry which is preliminary data.</text>
</comment>
<evidence type="ECO:0008006" key="6">
    <source>
        <dbReference type="Google" id="ProtNLM"/>
    </source>
</evidence>
<proteinExistence type="inferred from homology"/>
<dbReference type="GO" id="GO:0016272">
    <property type="term" value="C:prefoldin complex"/>
    <property type="evidence" value="ECO:0007669"/>
    <property type="project" value="InterPro"/>
</dbReference>
<dbReference type="Proteomes" id="UP000027361">
    <property type="component" value="Unassembled WGS sequence"/>
</dbReference>
<organism evidence="4 5">
    <name type="scientific">Tilletiaria anomala (strain ATCC 24038 / CBS 436.72 / UBC 951)</name>
    <dbReference type="NCBI Taxonomy" id="1037660"/>
    <lineage>
        <taxon>Eukaryota</taxon>
        <taxon>Fungi</taxon>
        <taxon>Dikarya</taxon>
        <taxon>Basidiomycota</taxon>
        <taxon>Ustilaginomycotina</taxon>
        <taxon>Exobasidiomycetes</taxon>
        <taxon>Georgefischeriales</taxon>
        <taxon>Tilletiariaceae</taxon>
        <taxon>Tilletiaria</taxon>
    </lineage>
</organism>
<dbReference type="STRING" id="1037660.A0A066WGH0"/>
<evidence type="ECO:0000313" key="5">
    <source>
        <dbReference type="Proteomes" id="UP000027361"/>
    </source>
</evidence>
<gene>
    <name evidence="4" type="ORF">K437DRAFT_253415</name>
</gene>
<dbReference type="AlphaFoldDB" id="A0A066WGH0"/>
<protein>
    <recommendedName>
        <fullName evidence="6">Prefoldin</fullName>
    </recommendedName>
</protein>
<comment type="similarity">
    <text evidence="1">Belongs to the prefoldin subunit beta family.</text>
</comment>
<dbReference type="InParanoid" id="A0A066WGH0"/>
<name>A0A066WGH0_TILAU</name>
<dbReference type="EMBL" id="JMSN01000004">
    <property type="protein sequence ID" value="KDN53092.1"/>
    <property type="molecule type" value="Genomic_DNA"/>
</dbReference>
<dbReference type="HOGENOM" id="CLU_122140_0_0_1"/>
<keyword evidence="5" id="KW-1185">Reference proteome</keyword>
<dbReference type="GO" id="GO:0044183">
    <property type="term" value="F:protein folding chaperone"/>
    <property type="evidence" value="ECO:0007669"/>
    <property type="project" value="TreeGrafter"/>
</dbReference>
<feature type="coiled-coil region" evidence="3">
    <location>
        <begin position="79"/>
        <end position="106"/>
    </location>
</feature>
<dbReference type="InterPro" id="IPR009053">
    <property type="entry name" value="Prefoldin"/>
</dbReference>
<keyword evidence="2" id="KW-0143">Chaperone</keyword>
<dbReference type="FunCoup" id="A0A066WGH0">
    <property type="interactions" value="346"/>
</dbReference>
<dbReference type="PANTHER" id="PTHR20903:SF0">
    <property type="entry name" value="PREFOLDIN SUBUNIT 1"/>
    <property type="match status" value="1"/>
</dbReference>
<evidence type="ECO:0000256" key="2">
    <source>
        <dbReference type="ARBA" id="ARBA00023186"/>
    </source>
</evidence>
<evidence type="ECO:0000256" key="3">
    <source>
        <dbReference type="SAM" id="Coils"/>
    </source>
</evidence>
<dbReference type="RefSeq" id="XP_013245931.1">
    <property type="nucleotide sequence ID" value="XM_013390477.1"/>
</dbReference>
<reference evidence="4 5" key="1">
    <citation type="submission" date="2014-05" db="EMBL/GenBank/DDBJ databases">
        <title>Draft genome sequence of a rare smut relative, Tilletiaria anomala UBC 951.</title>
        <authorList>
            <consortium name="DOE Joint Genome Institute"/>
            <person name="Toome M."/>
            <person name="Kuo A."/>
            <person name="Henrissat B."/>
            <person name="Lipzen A."/>
            <person name="Tritt A."/>
            <person name="Yoshinaga Y."/>
            <person name="Zane M."/>
            <person name="Barry K."/>
            <person name="Grigoriev I.V."/>
            <person name="Spatafora J.W."/>
            <person name="Aimea M.C."/>
        </authorList>
    </citation>
    <scope>NUCLEOTIDE SEQUENCE [LARGE SCALE GENOMIC DNA]</scope>
    <source>
        <strain evidence="4 5">UBC 951</strain>
    </source>
</reference>
<dbReference type="GeneID" id="25263574"/>
<sequence>MAPQGLPEEQLHRILQEIQTQAITAQRQLNMVRAQVASKDREKRMHALTLKQIDEEKDAIGLYRGVGKMFMMEDRDVLLKELHAKEKDAAEEISNLTKKQKFLEKQFSDSQAHLRDIFSGMDRQAASA</sequence>
<dbReference type="InterPro" id="IPR002777">
    <property type="entry name" value="PFD_beta-like"/>
</dbReference>
<dbReference type="GO" id="GO:0051082">
    <property type="term" value="F:unfolded protein binding"/>
    <property type="evidence" value="ECO:0007669"/>
    <property type="project" value="InterPro"/>
</dbReference>
<dbReference type="Gene3D" id="1.10.287.370">
    <property type="match status" value="1"/>
</dbReference>
<dbReference type="OrthoDB" id="2015447at2759"/>
<accession>A0A066WGH0</accession>
<keyword evidence="3" id="KW-0175">Coiled coil</keyword>
<dbReference type="OMA" id="REMIQQK"/>
<dbReference type="Pfam" id="PF01920">
    <property type="entry name" value="Prefoldin_2"/>
    <property type="match status" value="1"/>
</dbReference>
<evidence type="ECO:0000256" key="1">
    <source>
        <dbReference type="ARBA" id="ARBA00008045"/>
    </source>
</evidence>
<dbReference type="PANTHER" id="PTHR20903">
    <property type="entry name" value="PREFOLDIN SUBUNIT 1-RELATED"/>
    <property type="match status" value="1"/>
</dbReference>
<dbReference type="GO" id="GO:0005737">
    <property type="term" value="C:cytoplasm"/>
    <property type="evidence" value="ECO:0007669"/>
    <property type="project" value="TreeGrafter"/>
</dbReference>